<dbReference type="Proteomes" id="UP001164390">
    <property type="component" value="Chromosome"/>
</dbReference>
<name>A0AA46TJE1_9ACTN</name>
<dbReference type="EMBL" id="CP094970">
    <property type="protein sequence ID" value="UYM06213.1"/>
    <property type="molecule type" value="Genomic_DNA"/>
</dbReference>
<gene>
    <name evidence="2" type="ORF">L0C25_03810</name>
</gene>
<dbReference type="CDD" id="cd06588">
    <property type="entry name" value="PhnB_like"/>
    <property type="match status" value="1"/>
</dbReference>
<protein>
    <submittedName>
        <fullName evidence="2">VOC family protein</fullName>
    </submittedName>
</protein>
<dbReference type="SUPFAM" id="SSF54593">
    <property type="entry name" value="Glyoxalase/Bleomycin resistance protein/Dihydroxybiphenyl dioxygenase"/>
    <property type="match status" value="1"/>
</dbReference>
<dbReference type="PANTHER" id="PTHR33990">
    <property type="entry name" value="PROTEIN YJDN-RELATED"/>
    <property type="match status" value="1"/>
</dbReference>
<dbReference type="InterPro" id="IPR009725">
    <property type="entry name" value="3_dmu_93_MTrfase"/>
</dbReference>
<organism evidence="2 3">
    <name type="scientific">Solicola gregarius</name>
    <dbReference type="NCBI Taxonomy" id="2908642"/>
    <lineage>
        <taxon>Bacteria</taxon>
        <taxon>Bacillati</taxon>
        <taxon>Actinomycetota</taxon>
        <taxon>Actinomycetes</taxon>
        <taxon>Propionibacteriales</taxon>
        <taxon>Nocardioidaceae</taxon>
        <taxon>Solicola</taxon>
    </lineage>
</organism>
<dbReference type="Pfam" id="PF06983">
    <property type="entry name" value="3-dmu-9_3-mt"/>
    <property type="match status" value="1"/>
</dbReference>
<feature type="domain" description="PhnB-like" evidence="1">
    <location>
        <begin position="4"/>
        <end position="117"/>
    </location>
</feature>
<dbReference type="PIRSF" id="PIRSF021700">
    <property type="entry name" value="3_dmu_93_MTrfase"/>
    <property type="match status" value="1"/>
</dbReference>
<dbReference type="KEGG" id="sgrg:L0C25_03810"/>
<reference evidence="2" key="1">
    <citation type="submission" date="2022-01" db="EMBL/GenBank/DDBJ databases">
        <title>Nocardioidaceae gen. sp. A5X3R13.</title>
        <authorList>
            <person name="Lopez Marin M.A."/>
            <person name="Uhlik O."/>
        </authorList>
    </citation>
    <scope>NUCLEOTIDE SEQUENCE</scope>
    <source>
        <strain evidence="2">A5X3R13</strain>
    </source>
</reference>
<sequence length="158" mass="17284">MPRIRNCLWFDDNGEAAARFYTDVFPNSTITEITHYGSAGPMPAGSVMTVLFELDGTPFMVLNGGEAGFRFDESISFVVDCADQDEVDHYWDALGADGQPGPCGWVKDRYGVSWQIVPTRLDELVGDPDPERGQRAMAAMLTMGKIDIAELERAADAG</sequence>
<evidence type="ECO:0000313" key="2">
    <source>
        <dbReference type="EMBL" id="UYM06213.1"/>
    </source>
</evidence>
<dbReference type="RefSeq" id="WP_271635078.1">
    <property type="nucleotide sequence ID" value="NZ_CP094970.1"/>
</dbReference>
<proteinExistence type="predicted"/>
<dbReference type="InterPro" id="IPR028973">
    <property type="entry name" value="PhnB-like"/>
</dbReference>
<evidence type="ECO:0000259" key="1">
    <source>
        <dbReference type="Pfam" id="PF06983"/>
    </source>
</evidence>
<dbReference type="PANTHER" id="PTHR33990:SF2">
    <property type="entry name" value="PHNB-LIKE DOMAIN-CONTAINING PROTEIN"/>
    <property type="match status" value="1"/>
</dbReference>
<accession>A0AA46TJE1</accession>
<dbReference type="AlphaFoldDB" id="A0AA46TJE1"/>
<evidence type="ECO:0000313" key="3">
    <source>
        <dbReference type="Proteomes" id="UP001164390"/>
    </source>
</evidence>
<keyword evidence="3" id="KW-1185">Reference proteome</keyword>
<dbReference type="Gene3D" id="3.10.180.10">
    <property type="entry name" value="2,3-Dihydroxybiphenyl 1,2-Dioxygenase, domain 1"/>
    <property type="match status" value="1"/>
</dbReference>
<dbReference type="InterPro" id="IPR029068">
    <property type="entry name" value="Glyas_Bleomycin-R_OHBP_Dase"/>
</dbReference>